<dbReference type="CDD" id="cd03028">
    <property type="entry name" value="GRX_PICOT_like"/>
    <property type="match status" value="1"/>
</dbReference>
<dbReference type="GO" id="GO:0005634">
    <property type="term" value="C:nucleus"/>
    <property type="evidence" value="ECO:0007669"/>
    <property type="project" value="EnsemblFungi"/>
</dbReference>
<dbReference type="InterPro" id="IPR013766">
    <property type="entry name" value="Thioredoxin_domain"/>
</dbReference>
<dbReference type="InterPro" id="IPR033658">
    <property type="entry name" value="GRX_PICOT-like"/>
</dbReference>
<dbReference type="PROSITE" id="PS51352">
    <property type="entry name" value="THIOREDOXIN_2"/>
    <property type="match status" value="1"/>
</dbReference>
<comment type="function">
    <text evidence="5">Monothiol glutaredoxin involved in the biogenesis of iron-sulfur clusters. Binds one iron-sulfur cluster per dimer. The iron-sulfur cluster is bound between subunits, and is complexed by a bound glutathione and a cysteine residue from each subunit.</text>
</comment>
<dbReference type="FunFam" id="3.40.30.10:FF:000012">
    <property type="entry name" value="Monothiol glutaredoxin"/>
    <property type="match status" value="1"/>
</dbReference>
<dbReference type="GO" id="GO:0006879">
    <property type="term" value="P:intracellular iron ion homeostasis"/>
    <property type="evidence" value="ECO:0007669"/>
    <property type="project" value="EnsemblFungi"/>
</dbReference>
<dbReference type="CDD" id="cd02984">
    <property type="entry name" value="TRX_PICOT"/>
    <property type="match status" value="1"/>
</dbReference>
<dbReference type="PROSITE" id="PS51354">
    <property type="entry name" value="GLUTAREDOXIN_2"/>
    <property type="match status" value="1"/>
</dbReference>
<evidence type="ECO:0000256" key="3">
    <source>
        <dbReference type="ARBA" id="ARBA00023004"/>
    </source>
</evidence>
<dbReference type="PANTHER" id="PTHR10293">
    <property type="entry name" value="GLUTAREDOXIN FAMILY MEMBER"/>
    <property type="match status" value="1"/>
</dbReference>
<dbReference type="NCBIfam" id="TIGR00365">
    <property type="entry name" value="Grx4 family monothiol glutaredoxin"/>
    <property type="match status" value="1"/>
</dbReference>
<proteinExistence type="inferred from homology"/>
<comment type="similarity">
    <text evidence="1">Belongs to the glutaredoxin family. Monothiol subfamily.</text>
</comment>
<dbReference type="SUPFAM" id="SSF52833">
    <property type="entry name" value="Thioredoxin-like"/>
    <property type="match status" value="2"/>
</dbReference>
<dbReference type="OrthoDB" id="415696at2759"/>
<accession>A0A077WFJ2</accession>
<dbReference type="Pfam" id="PF00085">
    <property type="entry name" value="Thioredoxin"/>
    <property type="match status" value="1"/>
</dbReference>
<evidence type="ECO:0000256" key="5">
    <source>
        <dbReference type="ARBA" id="ARBA00055846"/>
    </source>
</evidence>
<dbReference type="InterPro" id="IPR004480">
    <property type="entry name" value="Monothiol_GRX-rel"/>
</dbReference>
<dbReference type="GO" id="GO:0051537">
    <property type="term" value="F:2 iron, 2 sulfur cluster binding"/>
    <property type="evidence" value="ECO:0007669"/>
    <property type="project" value="EnsemblFungi"/>
</dbReference>
<dbReference type="Pfam" id="PF00462">
    <property type="entry name" value="Glutaredoxin"/>
    <property type="match status" value="1"/>
</dbReference>
<protein>
    <recommendedName>
        <fullName evidence="6">Thioredoxin domain-containing protein</fullName>
    </recommendedName>
</protein>
<evidence type="ECO:0000256" key="4">
    <source>
        <dbReference type="ARBA" id="ARBA00023014"/>
    </source>
</evidence>
<evidence type="ECO:0000313" key="7">
    <source>
        <dbReference type="EMBL" id="CDS05883.1"/>
    </source>
</evidence>
<evidence type="ECO:0000256" key="1">
    <source>
        <dbReference type="ARBA" id="ARBA00009630"/>
    </source>
</evidence>
<reference evidence="7" key="1">
    <citation type="journal article" date="2014" name="Genome Announc.">
        <title>De novo whole-genome sequence and genome annotation of Lichtheimia ramosa.</title>
        <authorList>
            <person name="Linde J."/>
            <person name="Schwartze V."/>
            <person name="Binder U."/>
            <person name="Lass-Florl C."/>
            <person name="Voigt K."/>
            <person name="Horn F."/>
        </authorList>
    </citation>
    <scope>NUCLEOTIDE SEQUENCE</scope>
    <source>
        <strain evidence="7">JMRC FSU:6197</strain>
    </source>
</reference>
<dbReference type="InterPro" id="IPR002109">
    <property type="entry name" value="Glutaredoxin"/>
</dbReference>
<dbReference type="AlphaFoldDB" id="A0A077WFJ2"/>
<keyword evidence="3" id="KW-0408">Iron</keyword>
<keyword evidence="4" id="KW-0411">Iron-sulfur</keyword>
<evidence type="ECO:0000259" key="6">
    <source>
        <dbReference type="PROSITE" id="PS51352"/>
    </source>
</evidence>
<keyword evidence="2" id="KW-0479">Metal-binding</keyword>
<gene>
    <name evidence="7" type="ORF">LRAMOSA08411</name>
</gene>
<dbReference type="GO" id="GO:0046872">
    <property type="term" value="F:metal ion binding"/>
    <property type="evidence" value="ECO:0007669"/>
    <property type="project" value="UniProtKB-KW"/>
</dbReference>
<sequence length="226" mass="24773">MSNLVDITSDTQFSSLVSKKDAVIVLDFWAPWAEPCKQMNDVIAELAGKFSSLQFLKIEAENFADISEEYEIAAVPTVIVLKGGKIVERVEGAKAAEVTNVVAKHAKGVSGTKATGDTDVKPVKDLNSRLKELINSANVMVFIKGTPSQPRCGFTRQLIDILAEQQVKYSSFNILMDEEVRQGLKAYSNWPTYPQMYVKGELIGGLDIVKELVASGELKQTIEEAS</sequence>
<dbReference type="PANTHER" id="PTHR10293:SF73">
    <property type="entry name" value="GLUTAREDOXIN-3"/>
    <property type="match status" value="1"/>
</dbReference>
<dbReference type="Gene3D" id="3.40.30.10">
    <property type="entry name" value="Glutaredoxin"/>
    <property type="match status" value="2"/>
</dbReference>
<dbReference type="GO" id="GO:0015038">
    <property type="term" value="F:glutathione disulfide oxidoreductase activity"/>
    <property type="evidence" value="ECO:0007669"/>
    <property type="project" value="EnsemblFungi"/>
</dbReference>
<dbReference type="EMBL" id="LK023318">
    <property type="protein sequence ID" value="CDS05883.1"/>
    <property type="molecule type" value="Genomic_DNA"/>
</dbReference>
<dbReference type="FunFam" id="3.40.30.10:FF:000092">
    <property type="entry name" value="Monothiol glutaredoxin"/>
    <property type="match status" value="1"/>
</dbReference>
<dbReference type="InterPro" id="IPR036249">
    <property type="entry name" value="Thioredoxin-like_sf"/>
</dbReference>
<evidence type="ECO:0000256" key="2">
    <source>
        <dbReference type="ARBA" id="ARBA00022723"/>
    </source>
</evidence>
<organism evidence="7">
    <name type="scientific">Lichtheimia ramosa</name>
    <dbReference type="NCBI Taxonomy" id="688394"/>
    <lineage>
        <taxon>Eukaryota</taxon>
        <taxon>Fungi</taxon>
        <taxon>Fungi incertae sedis</taxon>
        <taxon>Mucoromycota</taxon>
        <taxon>Mucoromycotina</taxon>
        <taxon>Mucoromycetes</taxon>
        <taxon>Mucorales</taxon>
        <taxon>Lichtheimiaceae</taxon>
        <taxon>Lichtheimia</taxon>
    </lineage>
</organism>
<dbReference type="GO" id="GO:0005829">
    <property type="term" value="C:cytosol"/>
    <property type="evidence" value="ECO:0007669"/>
    <property type="project" value="EnsemblFungi"/>
</dbReference>
<name>A0A077WFJ2_9FUNG</name>
<feature type="domain" description="Thioredoxin" evidence="6">
    <location>
        <begin position="1"/>
        <end position="107"/>
    </location>
</feature>